<evidence type="ECO:0000313" key="4">
    <source>
        <dbReference type="Proteomes" id="UP001459277"/>
    </source>
</evidence>
<sequence>MAFFTLKLSIFFLVLPVVQGKASCDYDATAEKYLLEDLNLYRMSLNLPNFTENNNAACLANNIASQLKNETCKNAFHYSSTIGTKPNVTEYDKLMDGCDIKENHTVQGVILPVCVPRLDPFLVLSNYTTPQYAKYLKNSNYTGIGIGSEDNWMVVVLSTNTSTGNFSGAASLIANVHMATAEKYLLEDLNLYRMSLNLSNFTENNNAACLANNIASQLKNETCKNAFHFSSTPGTKPNVIEYDKLLDGYDIK</sequence>
<keyword evidence="1" id="KW-0732">Signal</keyword>
<dbReference type="PANTHER" id="PTHR33976">
    <property type="entry name" value="OS07G0645000 PROTEIN"/>
    <property type="match status" value="1"/>
</dbReference>
<dbReference type="EMBL" id="JAZDWU010000004">
    <property type="protein sequence ID" value="KAL0005905.1"/>
    <property type="molecule type" value="Genomic_DNA"/>
</dbReference>
<feature type="chain" id="PRO_5043699576" description="Uncharacterized GPI-anchored protein At5g19230-like domain-containing protein" evidence="1">
    <location>
        <begin position="21"/>
        <end position="252"/>
    </location>
</feature>
<organism evidence="3 4">
    <name type="scientific">Lithocarpus litseifolius</name>
    <dbReference type="NCBI Taxonomy" id="425828"/>
    <lineage>
        <taxon>Eukaryota</taxon>
        <taxon>Viridiplantae</taxon>
        <taxon>Streptophyta</taxon>
        <taxon>Embryophyta</taxon>
        <taxon>Tracheophyta</taxon>
        <taxon>Spermatophyta</taxon>
        <taxon>Magnoliopsida</taxon>
        <taxon>eudicotyledons</taxon>
        <taxon>Gunneridae</taxon>
        <taxon>Pentapetalae</taxon>
        <taxon>rosids</taxon>
        <taxon>fabids</taxon>
        <taxon>Fagales</taxon>
        <taxon>Fagaceae</taxon>
        <taxon>Lithocarpus</taxon>
    </lineage>
</organism>
<comment type="caution">
    <text evidence="3">The sequence shown here is derived from an EMBL/GenBank/DDBJ whole genome shotgun (WGS) entry which is preliminary data.</text>
</comment>
<proteinExistence type="predicted"/>
<dbReference type="InterPro" id="IPR059083">
    <property type="entry name" value="At5g19230_dom"/>
</dbReference>
<dbReference type="AlphaFoldDB" id="A0AAW2D9M0"/>
<dbReference type="Proteomes" id="UP001459277">
    <property type="component" value="Unassembled WGS sequence"/>
</dbReference>
<evidence type="ECO:0000313" key="3">
    <source>
        <dbReference type="EMBL" id="KAL0005905.1"/>
    </source>
</evidence>
<dbReference type="PANTHER" id="PTHR33976:SF2">
    <property type="entry name" value="GLYCOPROTEIN MEMBRANE GPI-ANCHORED"/>
    <property type="match status" value="1"/>
</dbReference>
<gene>
    <name evidence="3" type="ORF">SO802_013466</name>
</gene>
<reference evidence="3 4" key="1">
    <citation type="submission" date="2024-01" db="EMBL/GenBank/DDBJ databases">
        <title>A telomere-to-telomere, gap-free genome of sweet tea (Lithocarpus litseifolius).</title>
        <authorList>
            <person name="Zhou J."/>
        </authorList>
    </citation>
    <scope>NUCLEOTIDE SEQUENCE [LARGE SCALE GENOMIC DNA]</scope>
    <source>
        <strain evidence="3">Zhou-2022a</strain>
        <tissue evidence="3">Leaf</tissue>
    </source>
</reference>
<keyword evidence="4" id="KW-1185">Reference proteome</keyword>
<dbReference type="Pfam" id="PF25884">
    <property type="entry name" value="At5g19230"/>
    <property type="match status" value="2"/>
</dbReference>
<evidence type="ECO:0000256" key="1">
    <source>
        <dbReference type="SAM" id="SignalP"/>
    </source>
</evidence>
<dbReference type="InterPro" id="IPR045285">
    <property type="entry name" value="At5g19230-like"/>
</dbReference>
<name>A0AAW2D9M0_9ROSI</name>
<protein>
    <recommendedName>
        <fullName evidence="2">Uncharacterized GPI-anchored protein At5g19230-like domain-containing protein</fullName>
    </recommendedName>
</protein>
<accession>A0AAW2D9M0</accession>
<feature type="signal peptide" evidence="1">
    <location>
        <begin position="1"/>
        <end position="20"/>
    </location>
</feature>
<feature type="domain" description="Uncharacterized GPI-anchored protein At5g19230-like" evidence="2">
    <location>
        <begin position="31"/>
        <end position="157"/>
    </location>
</feature>
<evidence type="ECO:0000259" key="2">
    <source>
        <dbReference type="Pfam" id="PF25884"/>
    </source>
</evidence>
<feature type="domain" description="Uncharacterized GPI-anchored protein At5g19230-like" evidence="2">
    <location>
        <begin position="182"/>
        <end position="248"/>
    </location>
</feature>